<dbReference type="InterPro" id="IPR016117">
    <property type="entry name" value="ArgJ-like_dom_sf"/>
</dbReference>
<feature type="chain" id="PRO_5031650743" description="Arginine biosynthesis bifunctional protein ArgJ beta chain" evidence="9">
    <location>
        <begin position="190"/>
        <end position="405"/>
    </location>
</feature>
<feature type="binding site" evidence="9">
    <location>
        <position position="153"/>
    </location>
    <ligand>
        <name>substrate</name>
    </ligand>
</feature>
<keyword evidence="3 9" id="KW-0055">Arginine biosynthesis</keyword>
<dbReference type="GO" id="GO:0004042">
    <property type="term" value="F:L-glutamate N-acetyltransferase activity"/>
    <property type="evidence" value="ECO:0007669"/>
    <property type="project" value="UniProtKB-UniRule"/>
</dbReference>
<keyword evidence="6 9" id="KW-0068">Autocatalytic cleavage</keyword>
<dbReference type="PANTHER" id="PTHR23100:SF0">
    <property type="entry name" value="ARGININE BIOSYNTHESIS BIFUNCTIONAL PROTEIN ARGJ, MITOCHONDRIAL"/>
    <property type="match status" value="1"/>
</dbReference>
<dbReference type="UniPathway" id="UPA00068">
    <property type="reaction ID" value="UER00106"/>
</dbReference>
<comment type="subunit">
    <text evidence="2 9">Heterotetramer of two alpha and two beta chains.</text>
</comment>
<dbReference type="Gene3D" id="3.60.70.12">
    <property type="entry name" value="L-amino peptidase D-ALA esterase/amidase"/>
    <property type="match status" value="1"/>
</dbReference>
<keyword evidence="7 9" id="KW-0012">Acyltransferase</keyword>
<keyword evidence="9" id="KW-0963">Cytoplasm</keyword>
<gene>
    <name evidence="9" type="primary">argJ</name>
    <name evidence="10" type="ORF">FHS09_000217</name>
</gene>
<dbReference type="CDD" id="cd02152">
    <property type="entry name" value="OAT"/>
    <property type="match status" value="1"/>
</dbReference>
<evidence type="ECO:0000256" key="9">
    <source>
        <dbReference type="HAMAP-Rule" id="MF_01106"/>
    </source>
</evidence>
<comment type="caution">
    <text evidence="10">The sequence shown here is derived from an EMBL/GenBank/DDBJ whole genome shotgun (WGS) entry which is preliminary data.</text>
</comment>
<dbReference type="RefSeq" id="WP_183455783.1">
    <property type="nucleotide sequence ID" value="NZ_JACHWZ010000001.1"/>
</dbReference>
<feature type="chain" id="PRO_5031650744" description="Arginine biosynthesis bifunctional protein ArgJ alpha chain" evidence="9">
    <location>
        <begin position="1"/>
        <end position="189"/>
    </location>
</feature>
<dbReference type="SUPFAM" id="SSF56266">
    <property type="entry name" value="DmpA/ArgJ-like"/>
    <property type="match status" value="1"/>
</dbReference>
<feature type="active site" description="Nucleophile" evidence="9">
    <location>
        <position position="190"/>
    </location>
</feature>
<dbReference type="NCBIfam" id="TIGR00120">
    <property type="entry name" value="ArgJ"/>
    <property type="match status" value="1"/>
</dbReference>
<feature type="site" description="Involved in the stabilization of negative charge on the oxyanion by the formation of the oxyanion hole" evidence="9">
    <location>
        <position position="116"/>
    </location>
</feature>
<comment type="similarity">
    <text evidence="1 9">Belongs to the ArgJ family.</text>
</comment>
<dbReference type="EC" id="2.3.1.35" evidence="9"/>
<dbReference type="NCBIfam" id="NF003802">
    <property type="entry name" value="PRK05388.1"/>
    <property type="match status" value="1"/>
</dbReference>
<evidence type="ECO:0000256" key="3">
    <source>
        <dbReference type="ARBA" id="ARBA00022571"/>
    </source>
</evidence>
<reference evidence="10 11" key="1">
    <citation type="submission" date="2020-08" db="EMBL/GenBank/DDBJ databases">
        <title>Genomic Encyclopedia of Type Strains, Phase III (KMG-III): the genomes of soil and plant-associated and newly described type strains.</title>
        <authorList>
            <person name="Whitman W."/>
        </authorList>
    </citation>
    <scope>NUCLEOTIDE SEQUENCE [LARGE SCALE GENOMIC DNA]</scope>
    <source>
        <strain evidence="10 11">CECT 8799</strain>
    </source>
</reference>
<keyword evidence="9" id="KW-0511">Multifunctional enzyme</keyword>
<feature type="site" description="Involved in the stabilization of negative charge on the oxyanion by the formation of the oxyanion hole" evidence="9">
    <location>
        <position position="117"/>
    </location>
</feature>
<feature type="binding site" evidence="9">
    <location>
        <position position="179"/>
    </location>
    <ligand>
        <name>substrate</name>
    </ligand>
</feature>
<evidence type="ECO:0000256" key="2">
    <source>
        <dbReference type="ARBA" id="ARBA00011475"/>
    </source>
</evidence>
<dbReference type="Proteomes" id="UP000535937">
    <property type="component" value="Unassembled WGS sequence"/>
</dbReference>
<dbReference type="GO" id="GO:0004358">
    <property type="term" value="F:L-glutamate N-acetyltransferase activity, acting on acetyl-L-ornithine as donor"/>
    <property type="evidence" value="ECO:0007669"/>
    <property type="project" value="UniProtKB-UniRule"/>
</dbReference>
<dbReference type="EMBL" id="JACHWZ010000001">
    <property type="protein sequence ID" value="MBB3059416.1"/>
    <property type="molecule type" value="Genomic_DNA"/>
</dbReference>
<keyword evidence="4 9" id="KW-0028">Amino-acid biosynthesis</keyword>
<feature type="binding site" evidence="9">
    <location>
        <position position="405"/>
    </location>
    <ligand>
        <name>substrate</name>
    </ligand>
</feature>
<comment type="subcellular location">
    <subcellularLocation>
        <location evidence="9">Cytoplasm</location>
    </subcellularLocation>
</comment>
<dbReference type="FunFam" id="3.60.70.12:FF:000001">
    <property type="entry name" value="Arginine biosynthesis bifunctional protein ArgJ, chloroplastic"/>
    <property type="match status" value="1"/>
</dbReference>
<comment type="pathway">
    <text evidence="9">Amino-acid biosynthesis; L-arginine biosynthesis; N(2)-acetyl-L-ornithine from L-glutamate: step 1/4.</text>
</comment>
<feature type="binding site" evidence="9">
    <location>
        <position position="400"/>
    </location>
    <ligand>
        <name>substrate</name>
    </ligand>
</feature>
<comment type="catalytic activity">
    <reaction evidence="8 9">
        <text>N(2)-acetyl-L-ornithine + L-glutamate = N-acetyl-L-glutamate + L-ornithine</text>
        <dbReference type="Rhea" id="RHEA:15349"/>
        <dbReference type="ChEBI" id="CHEBI:29985"/>
        <dbReference type="ChEBI" id="CHEBI:44337"/>
        <dbReference type="ChEBI" id="CHEBI:46911"/>
        <dbReference type="ChEBI" id="CHEBI:57805"/>
        <dbReference type="EC" id="2.3.1.35"/>
    </reaction>
</comment>
<sequence length="405" mass="43044">MPQNKLPPLDLYQVAGIRLAAVPAKIKNWQRDDLLLIEINEGAAVSATFTQNAFCAAPVTVAKEHLRKGNIRALLINAGNANAATGERGLRDARACCAAVADSMNIDAEQVLPFSTGVIGEHLPLQKILDAIPGAAAKLQVDNWQQAAKAIMTTDTVAKAASRTVEIAGEQIRVVGIAKGAGMIQPNMATMLAYVATDAAVPQPLVDELVKEAVAASFNRISIDGDTSTNDACVLIASGTTGPQIGDVRSAEYQQLKAAIVEVHIELAQAVVRDGEGATKFVTVEVTGAASSEEALKVAFEVGESPLVKTALYASDPNWGRLVMAIGNAGLDQLDTEKVNIYLDEVQVVEAGGRATDYTEEAGQKVFSLPEFTITVDLGRGDCREHIWTCDFSHEYVTINAEYRT</sequence>
<dbReference type="FunFam" id="3.10.20.340:FF:000001">
    <property type="entry name" value="Arginine biosynthesis bifunctional protein ArgJ, chloroplastic"/>
    <property type="match status" value="1"/>
</dbReference>
<dbReference type="Pfam" id="PF01960">
    <property type="entry name" value="ArgJ"/>
    <property type="match status" value="1"/>
</dbReference>
<proteinExistence type="inferred from homology"/>
<evidence type="ECO:0000256" key="4">
    <source>
        <dbReference type="ARBA" id="ARBA00022605"/>
    </source>
</evidence>
<dbReference type="EC" id="2.3.1.1" evidence="9"/>
<dbReference type="Gene3D" id="3.10.20.340">
    <property type="entry name" value="ArgJ beta chain, C-terminal domain"/>
    <property type="match status" value="1"/>
</dbReference>
<keyword evidence="5 9" id="KW-0808">Transferase</keyword>
<evidence type="ECO:0000256" key="8">
    <source>
        <dbReference type="ARBA" id="ARBA00049439"/>
    </source>
</evidence>
<comment type="function">
    <text evidence="9">Catalyzes two activities which are involved in the cyclic version of arginine biosynthesis: the synthesis of N-acetylglutamate from glutamate and acetyl-CoA as the acetyl donor, and of ornithine by transacetylation between N(2)-acetylornithine and glutamate.</text>
</comment>
<dbReference type="GO" id="GO:0006592">
    <property type="term" value="P:ornithine biosynthetic process"/>
    <property type="evidence" value="ECO:0007669"/>
    <property type="project" value="TreeGrafter"/>
</dbReference>
<dbReference type="GO" id="GO:0006526">
    <property type="term" value="P:L-arginine biosynthetic process"/>
    <property type="evidence" value="ECO:0007669"/>
    <property type="project" value="UniProtKB-UniRule"/>
</dbReference>
<evidence type="ECO:0000313" key="10">
    <source>
        <dbReference type="EMBL" id="MBB3059416.1"/>
    </source>
</evidence>
<dbReference type="InterPro" id="IPR042195">
    <property type="entry name" value="ArgJ_beta_C"/>
</dbReference>
<feature type="binding site" evidence="9">
    <location>
        <position position="190"/>
    </location>
    <ligand>
        <name>substrate</name>
    </ligand>
</feature>
<evidence type="ECO:0000256" key="5">
    <source>
        <dbReference type="ARBA" id="ARBA00022679"/>
    </source>
</evidence>
<protein>
    <recommendedName>
        <fullName evidence="9">Arginine biosynthesis bifunctional protein ArgJ</fullName>
    </recommendedName>
    <domain>
        <recommendedName>
            <fullName evidence="9">Glutamate N-acetyltransferase</fullName>
            <ecNumber evidence="9">2.3.1.35</ecNumber>
        </recommendedName>
        <alternativeName>
            <fullName evidence="9">Ornithine acetyltransferase</fullName>
            <shortName evidence="9">OATase</shortName>
        </alternativeName>
        <alternativeName>
            <fullName evidence="9">Ornithine transacetylase</fullName>
        </alternativeName>
    </domain>
    <domain>
        <recommendedName>
            <fullName evidence="9">Amino-acid acetyltransferase</fullName>
            <ecNumber evidence="9">2.3.1.1</ecNumber>
        </recommendedName>
        <alternativeName>
            <fullName evidence="9">N-acetylglutamate synthase</fullName>
            <shortName evidence="9">AGSase</shortName>
        </alternativeName>
    </domain>
    <component>
        <recommendedName>
            <fullName evidence="9">Arginine biosynthesis bifunctional protein ArgJ alpha chain</fullName>
        </recommendedName>
    </component>
    <component>
        <recommendedName>
            <fullName evidence="9">Arginine biosynthesis bifunctional protein ArgJ beta chain</fullName>
        </recommendedName>
    </component>
</protein>
<feature type="binding site" evidence="9">
    <location>
        <position position="276"/>
    </location>
    <ligand>
        <name>substrate</name>
    </ligand>
</feature>
<name>A0A7W4W847_9GAMM</name>
<organism evidence="10 11">
    <name type="scientific">Microbulbifer rhizosphaerae</name>
    <dbReference type="NCBI Taxonomy" id="1562603"/>
    <lineage>
        <taxon>Bacteria</taxon>
        <taxon>Pseudomonadati</taxon>
        <taxon>Pseudomonadota</taxon>
        <taxon>Gammaproteobacteria</taxon>
        <taxon>Cellvibrionales</taxon>
        <taxon>Microbulbiferaceae</taxon>
        <taxon>Microbulbifer</taxon>
    </lineage>
</organism>
<evidence type="ECO:0000256" key="7">
    <source>
        <dbReference type="ARBA" id="ARBA00023315"/>
    </source>
</evidence>
<dbReference type="PANTHER" id="PTHR23100">
    <property type="entry name" value="ARGININE BIOSYNTHESIS BIFUNCTIONAL PROTEIN ARGJ"/>
    <property type="match status" value="1"/>
</dbReference>
<keyword evidence="11" id="KW-1185">Reference proteome</keyword>
<accession>A0A7W4W847</accession>
<evidence type="ECO:0000256" key="6">
    <source>
        <dbReference type="ARBA" id="ARBA00022813"/>
    </source>
</evidence>
<evidence type="ECO:0000313" key="11">
    <source>
        <dbReference type="Proteomes" id="UP000535937"/>
    </source>
</evidence>
<feature type="site" description="Cleavage; by autolysis" evidence="9">
    <location>
        <begin position="189"/>
        <end position="190"/>
    </location>
</feature>
<dbReference type="AlphaFoldDB" id="A0A7W4W847"/>
<dbReference type="GO" id="GO:0005737">
    <property type="term" value="C:cytoplasm"/>
    <property type="evidence" value="ECO:0007669"/>
    <property type="project" value="UniProtKB-SubCell"/>
</dbReference>
<dbReference type="InterPro" id="IPR002813">
    <property type="entry name" value="Arg_biosynth_ArgJ"/>
</dbReference>
<comment type="catalytic activity">
    <reaction evidence="9">
        <text>L-glutamate + acetyl-CoA = N-acetyl-L-glutamate + CoA + H(+)</text>
        <dbReference type="Rhea" id="RHEA:24292"/>
        <dbReference type="ChEBI" id="CHEBI:15378"/>
        <dbReference type="ChEBI" id="CHEBI:29985"/>
        <dbReference type="ChEBI" id="CHEBI:44337"/>
        <dbReference type="ChEBI" id="CHEBI:57287"/>
        <dbReference type="ChEBI" id="CHEBI:57288"/>
        <dbReference type="EC" id="2.3.1.1"/>
    </reaction>
</comment>
<evidence type="ECO:0000256" key="1">
    <source>
        <dbReference type="ARBA" id="ARBA00006774"/>
    </source>
</evidence>
<dbReference type="HAMAP" id="MF_01106">
    <property type="entry name" value="ArgJ"/>
    <property type="match status" value="1"/>
</dbReference>
<comment type="pathway">
    <text evidence="9">Amino-acid biosynthesis; L-arginine biosynthesis; L-ornithine and N-acetyl-L-glutamate from L-glutamate and N(2)-acetyl-L-ornithine (cyclic): step 1/1.</text>
</comment>